<organism evidence="1">
    <name type="scientific">Pseudomonas phage HRDY3</name>
    <dbReference type="NCBI Taxonomy" id="3236930"/>
    <lineage>
        <taxon>Viruses</taxon>
    </lineage>
</organism>
<sequence>MSIERNMKISDVNKRLKKSGLKIERSNDGSRWSWFVFNGKERGRKVSSLLVNDLSVDLLVDLAKRFAAPVYVPPVHHDVRGLVIEIGDVVAVGYDNGSTLTYGTVTALSEYVWLSKAGETGGTRRVSKRVAILEKAK</sequence>
<reference evidence="1" key="1">
    <citation type="submission" date="2024-07" db="EMBL/GenBank/DDBJ databases">
        <authorList>
            <person name="Bringhurst R.M."/>
            <person name="Homer T.E."/>
        </authorList>
    </citation>
    <scope>NUCLEOTIDE SEQUENCE</scope>
</reference>
<name>A0AB39CEJ5_9VIRU</name>
<dbReference type="EMBL" id="PQ015379">
    <property type="protein sequence ID" value="XDJ15304.1"/>
    <property type="molecule type" value="Genomic_DNA"/>
</dbReference>
<accession>A0AB39CEJ5</accession>
<proteinExistence type="predicted"/>
<protein>
    <submittedName>
        <fullName evidence="1">Uncharacterized protein</fullName>
    </submittedName>
</protein>
<evidence type="ECO:0000313" key="1">
    <source>
        <dbReference type="EMBL" id="XDJ15304.1"/>
    </source>
</evidence>